<feature type="domain" description="FecR N-terminal" evidence="3">
    <location>
        <begin position="16"/>
        <end position="58"/>
    </location>
</feature>
<dbReference type="Proteomes" id="UP000199657">
    <property type="component" value="Unassembled WGS sequence"/>
</dbReference>
<dbReference type="STRING" id="406100.SAMN04488052_103276"/>
<feature type="domain" description="FecR protein" evidence="2">
    <location>
        <begin position="113"/>
        <end position="207"/>
    </location>
</feature>
<keyword evidence="5" id="KW-1185">Reference proteome</keyword>
<organism evidence="4 5">
    <name type="scientific">Aquisalimonas asiatica</name>
    <dbReference type="NCBI Taxonomy" id="406100"/>
    <lineage>
        <taxon>Bacteria</taxon>
        <taxon>Pseudomonadati</taxon>
        <taxon>Pseudomonadota</taxon>
        <taxon>Gammaproteobacteria</taxon>
        <taxon>Chromatiales</taxon>
        <taxon>Ectothiorhodospiraceae</taxon>
        <taxon>Aquisalimonas</taxon>
    </lineage>
</organism>
<dbReference type="AlphaFoldDB" id="A0A1H8SYU6"/>
<dbReference type="InterPro" id="IPR006860">
    <property type="entry name" value="FecR"/>
</dbReference>
<dbReference type="Pfam" id="PF04773">
    <property type="entry name" value="FecR"/>
    <property type="match status" value="1"/>
</dbReference>
<dbReference type="PANTHER" id="PTHR30273:SF2">
    <property type="entry name" value="PROTEIN FECR"/>
    <property type="match status" value="1"/>
</dbReference>
<evidence type="ECO:0000259" key="2">
    <source>
        <dbReference type="Pfam" id="PF04773"/>
    </source>
</evidence>
<reference evidence="4 5" key="1">
    <citation type="submission" date="2016-10" db="EMBL/GenBank/DDBJ databases">
        <authorList>
            <person name="de Groot N.N."/>
        </authorList>
    </citation>
    <scope>NUCLEOTIDE SEQUENCE [LARGE SCALE GENOMIC DNA]</scope>
    <source>
        <strain evidence="4 5">CGMCC 1.6291</strain>
    </source>
</reference>
<dbReference type="GO" id="GO:0016989">
    <property type="term" value="F:sigma factor antagonist activity"/>
    <property type="evidence" value="ECO:0007669"/>
    <property type="project" value="TreeGrafter"/>
</dbReference>
<name>A0A1H8SYU6_9GAMM</name>
<dbReference type="Pfam" id="PF16220">
    <property type="entry name" value="DUF4880"/>
    <property type="match status" value="1"/>
</dbReference>
<evidence type="ECO:0000259" key="3">
    <source>
        <dbReference type="Pfam" id="PF16220"/>
    </source>
</evidence>
<protein>
    <submittedName>
        <fullName evidence="4">FecR family protein</fullName>
    </submittedName>
</protein>
<dbReference type="EMBL" id="FOEG01000003">
    <property type="protein sequence ID" value="SEO83538.1"/>
    <property type="molecule type" value="Genomic_DNA"/>
</dbReference>
<dbReference type="RefSeq" id="WP_091642644.1">
    <property type="nucleotide sequence ID" value="NZ_FOEG01000003.1"/>
</dbReference>
<dbReference type="PANTHER" id="PTHR30273">
    <property type="entry name" value="PERIPLASMIC SIGNAL SENSOR AND SIGMA FACTOR ACTIVATOR FECR-RELATED"/>
    <property type="match status" value="1"/>
</dbReference>
<proteinExistence type="predicted"/>
<accession>A0A1H8SYU6</accession>
<evidence type="ECO:0000256" key="1">
    <source>
        <dbReference type="SAM" id="MobiDB-lite"/>
    </source>
</evidence>
<evidence type="ECO:0000313" key="4">
    <source>
        <dbReference type="EMBL" id="SEO83538.1"/>
    </source>
</evidence>
<sequence length="323" mass="36056">MSDSPPHTSLRFEVLEQAAEWFATLRAEDATESDRARWREWLQTSSEHQRAWARVEAMEQQFRRLQGEPVEATLNAAGATRRQVLKGLAAMALGGPLLWATVRHAPLAEWTADHRTAVGEVREVQLADGTRLWLNTDTAVNIRFDHQQRTVELVSGEILVETSPDLRTPPRPLQVSTSQGTLRPAGTRFSAHDQGDAIAVRVEAGAVHLAPTREPGTSKRLEAGKQARLTDRRVESPEPLAANLGWHNGVLRANGMPLGDFLDQLGRYRPGYLGYSHEVADLTLMGVYPLDDTDRVLTALENALPITVRRTTPWWVRVDIHRT</sequence>
<dbReference type="OrthoDB" id="9771237at2"/>
<dbReference type="Gene3D" id="2.60.120.1440">
    <property type="match status" value="1"/>
</dbReference>
<dbReference type="InterPro" id="IPR012373">
    <property type="entry name" value="Ferrdict_sens_TM"/>
</dbReference>
<dbReference type="InterPro" id="IPR032623">
    <property type="entry name" value="FecR_N"/>
</dbReference>
<dbReference type="PIRSF" id="PIRSF018266">
    <property type="entry name" value="FecR"/>
    <property type="match status" value="1"/>
</dbReference>
<feature type="region of interest" description="Disordered" evidence="1">
    <location>
        <begin position="163"/>
        <end position="184"/>
    </location>
</feature>
<gene>
    <name evidence="4" type="ORF">SAMN04488052_103276</name>
</gene>
<evidence type="ECO:0000313" key="5">
    <source>
        <dbReference type="Proteomes" id="UP000199657"/>
    </source>
</evidence>